<protein>
    <submittedName>
        <fullName evidence="1">Uncharacterized protein</fullName>
    </submittedName>
</protein>
<dbReference type="AlphaFoldDB" id="S3MFF1"/>
<gene>
    <name evidence="1" type="ORF">HMPREF1222_00048</name>
</gene>
<sequence>MAIHCPLGRCENCGKEFNAELKYEYEICFCPWCGAEIEWEEDDE</sequence>
<reference evidence="1 2" key="1">
    <citation type="submission" date="2013-04" db="EMBL/GenBank/DDBJ databases">
        <title>The Genome Sequence of Treponema vincentii F0403.</title>
        <authorList>
            <consortium name="The Broad Institute Genomics Platform"/>
            <person name="Earl A."/>
            <person name="Ward D."/>
            <person name="Feldgarden M."/>
            <person name="Gevers D."/>
            <person name="Leonetti C."/>
            <person name="Izard J."/>
            <person name="Walker B."/>
            <person name="Young S."/>
            <person name="Zeng Q."/>
            <person name="Gargeya S."/>
            <person name="Fitzgerald M."/>
            <person name="Haas B."/>
            <person name="Abouelleil A."/>
            <person name="Allen A.W."/>
            <person name="Alvarado L."/>
            <person name="Arachchi H.M."/>
            <person name="Berlin A.M."/>
            <person name="Chapman S.B."/>
            <person name="Gainer-Dewar J."/>
            <person name="Goldberg J."/>
            <person name="Griggs A."/>
            <person name="Gujja S."/>
            <person name="Hansen M."/>
            <person name="Howarth C."/>
            <person name="Imamovic A."/>
            <person name="Ireland A."/>
            <person name="Larimer J."/>
            <person name="McCowan C."/>
            <person name="Murphy C."/>
            <person name="Pearson M."/>
            <person name="Poon T.W."/>
            <person name="Priest M."/>
            <person name="Roberts A."/>
            <person name="Saif S."/>
            <person name="Shea T."/>
            <person name="Sisk P."/>
            <person name="Sykes S."/>
            <person name="Wortman J."/>
            <person name="Nusbaum C."/>
            <person name="Birren B."/>
        </authorList>
    </citation>
    <scope>NUCLEOTIDE SEQUENCE [LARGE SCALE GENOMIC DNA]</scope>
    <source>
        <strain evidence="1 2">F0403</strain>
    </source>
</reference>
<dbReference type="PATRIC" id="fig|1125702.3.peg.48"/>
<name>S3MFF1_9SPIR</name>
<dbReference type="EMBL" id="ATFC01000001">
    <property type="protein sequence ID" value="EPF47789.1"/>
    <property type="molecule type" value="Genomic_DNA"/>
</dbReference>
<dbReference type="Proteomes" id="UP000014605">
    <property type="component" value="Unassembled WGS sequence"/>
</dbReference>
<proteinExistence type="predicted"/>
<comment type="caution">
    <text evidence="1">The sequence shown here is derived from an EMBL/GenBank/DDBJ whole genome shotgun (WGS) entry which is preliminary data.</text>
</comment>
<keyword evidence="2" id="KW-1185">Reference proteome</keyword>
<accession>S3MFF1</accession>
<organism evidence="1 2">
    <name type="scientific">Treponema vincentii F0403</name>
    <dbReference type="NCBI Taxonomy" id="1125702"/>
    <lineage>
        <taxon>Bacteria</taxon>
        <taxon>Pseudomonadati</taxon>
        <taxon>Spirochaetota</taxon>
        <taxon>Spirochaetia</taxon>
        <taxon>Spirochaetales</taxon>
        <taxon>Treponemataceae</taxon>
        <taxon>Treponema</taxon>
    </lineage>
</organism>
<evidence type="ECO:0000313" key="2">
    <source>
        <dbReference type="Proteomes" id="UP000014605"/>
    </source>
</evidence>
<dbReference type="HOGENOM" id="CLU_3223474_0_0_12"/>
<evidence type="ECO:0000313" key="1">
    <source>
        <dbReference type="EMBL" id="EPF47789.1"/>
    </source>
</evidence>